<comment type="caution">
    <text evidence="1">The sequence shown here is derived from an EMBL/GenBank/DDBJ whole genome shotgun (WGS) entry which is preliminary data.</text>
</comment>
<dbReference type="EMBL" id="VOIH02000005">
    <property type="protein sequence ID" value="KAF3445782.1"/>
    <property type="molecule type" value="Genomic_DNA"/>
</dbReference>
<keyword evidence="2" id="KW-1185">Reference proteome</keyword>
<accession>A0A8K0H4T6</accession>
<protein>
    <submittedName>
        <fullName evidence="1">Uncharacterized protein</fullName>
    </submittedName>
</protein>
<sequence length="77" mass="8739">MGFVPNHVPMQLVYLEPVQNMQLMQSMYTSSTETYYDPSGMRTVENQPMLPIICNHYPKFLTMVVGDGSGLKITHIS</sequence>
<reference evidence="1" key="1">
    <citation type="submission" date="2020-03" db="EMBL/GenBank/DDBJ databases">
        <title>A high-quality chromosome-level genome assembly of a woody plant with both climbing and erect habits, Rhamnella rubrinervis.</title>
        <authorList>
            <person name="Lu Z."/>
            <person name="Yang Y."/>
            <person name="Zhu X."/>
            <person name="Sun Y."/>
        </authorList>
    </citation>
    <scope>NUCLEOTIDE SEQUENCE</scope>
    <source>
        <strain evidence="1">BYM</strain>
        <tissue evidence="1">Leaf</tissue>
    </source>
</reference>
<gene>
    <name evidence="1" type="ORF">FNV43_RR10959</name>
</gene>
<evidence type="ECO:0000313" key="2">
    <source>
        <dbReference type="Proteomes" id="UP000796880"/>
    </source>
</evidence>
<evidence type="ECO:0000313" key="1">
    <source>
        <dbReference type="EMBL" id="KAF3445782.1"/>
    </source>
</evidence>
<organism evidence="1 2">
    <name type="scientific">Rhamnella rubrinervis</name>
    <dbReference type="NCBI Taxonomy" id="2594499"/>
    <lineage>
        <taxon>Eukaryota</taxon>
        <taxon>Viridiplantae</taxon>
        <taxon>Streptophyta</taxon>
        <taxon>Embryophyta</taxon>
        <taxon>Tracheophyta</taxon>
        <taxon>Spermatophyta</taxon>
        <taxon>Magnoliopsida</taxon>
        <taxon>eudicotyledons</taxon>
        <taxon>Gunneridae</taxon>
        <taxon>Pentapetalae</taxon>
        <taxon>rosids</taxon>
        <taxon>fabids</taxon>
        <taxon>Rosales</taxon>
        <taxon>Rhamnaceae</taxon>
        <taxon>rhamnoid group</taxon>
        <taxon>Rhamneae</taxon>
        <taxon>Rhamnella</taxon>
    </lineage>
</organism>
<proteinExistence type="predicted"/>
<name>A0A8K0H4T6_9ROSA</name>
<dbReference type="AlphaFoldDB" id="A0A8K0H4T6"/>
<dbReference type="Proteomes" id="UP000796880">
    <property type="component" value="Unassembled WGS sequence"/>
</dbReference>